<dbReference type="InterPro" id="IPR015943">
    <property type="entry name" value="WD40/YVTN_repeat-like_dom_sf"/>
</dbReference>
<organism evidence="2 3">
    <name type="scientific">Acetatifactor muris</name>
    <dbReference type="NCBI Taxonomy" id="879566"/>
    <lineage>
        <taxon>Bacteria</taxon>
        <taxon>Bacillati</taxon>
        <taxon>Bacillota</taxon>
        <taxon>Clostridia</taxon>
        <taxon>Lachnospirales</taxon>
        <taxon>Lachnospiraceae</taxon>
        <taxon>Acetatifactor</taxon>
    </lineage>
</organism>
<keyword evidence="1" id="KW-0732">Signal</keyword>
<dbReference type="AlphaFoldDB" id="A0A2K4ZJF5"/>
<feature type="signal peptide" evidence="1">
    <location>
        <begin position="1"/>
        <end position="22"/>
    </location>
</feature>
<dbReference type="RefSeq" id="WP_103240568.1">
    <property type="nucleotide sequence ID" value="NZ_JANJZD010000017.1"/>
</dbReference>
<dbReference type="InterPro" id="IPR011044">
    <property type="entry name" value="Quino_amine_DH_bsu"/>
</dbReference>
<proteinExistence type="predicted"/>
<dbReference type="EMBL" id="OFSM01000017">
    <property type="protein sequence ID" value="SOY30532.1"/>
    <property type="molecule type" value="Genomic_DNA"/>
</dbReference>
<evidence type="ECO:0000313" key="2">
    <source>
        <dbReference type="EMBL" id="SOY30532.1"/>
    </source>
</evidence>
<protein>
    <submittedName>
        <fullName evidence="2">Uncharacterized protein</fullName>
    </submittedName>
</protein>
<gene>
    <name evidence="2" type="ORF">AMURIS_03263</name>
</gene>
<name>A0A2K4ZJF5_9FIRM</name>
<sequence length="421" mass="44557">MKTKWMCMILMLALALNLSACGNRQENGNSSENGAINMETQSLEDASSENTGNESSEMNVIDLQDNGTDKKIMEVGTVKNSTFSGKVKGCYYADGSRIIVAADQLYLYDTGKGETIASADISMEDLCVQTFTDGYFVVGQGKAGGGGSNGSFAASESGGINGYILNKDFAVQDTISFSGLLSDDFIPQITGIAVSQDGKQVAFGGLSGLYLYDVSSRKVRTILNYSEEGTADNMQIVTMDSLTFTGNNTLVYVGMATDASIGGDGVSVYGTVSTDSADLTITKKGDYKVDTEEVQKGGNLLIMPQSFDENNGTLLMFDTIANTENTMSFSSPSEGKDGVYCSGQGKYVATAVLEGSSVTINIYDTASGKNIHTETVQDSNSAYFMRIPQILILDESGTCIVVLGRGIDEVSTLITTFGFAG</sequence>
<evidence type="ECO:0000256" key="1">
    <source>
        <dbReference type="SAM" id="SignalP"/>
    </source>
</evidence>
<feature type="chain" id="PRO_5038470933" evidence="1">
    <location>
        <begin position="23"/>
        <end position="421"/>
    </location>
</feature>
<reference evidence="2 3" key="1">
    <citation type="submission" date="2018-01" db="EMBL/GenBank/DDBJ databases">
        <authorList>
            <person name="Gaut B.S."/>
            <person name="Morton B.R."/>
            <person name="Clegg M.T."/>
            <person name="Duvall M.R."/>
        </authorList>
    </citation>
    <scope>NUCLEOTIDE SEQUENCE [LARGE SCALE GENOMIC DNA]</scope>
    <source>
        <strain evidence="2">GP69</strain>
    </source>
</reference>
<dbReference type="SUPFAM" id="SSF50969">
    <property type="entry name" value="YVTN repeat-like/Quinoprotein amine dehydrogenase"/>
    <property type="match status" value="1"/>
</dbReference>
<accession>A0A2K4ZJF5</accession>
<dbReference type="Gene3D" id="2.130.10.10">
    <property type="entry name" value="YVTN repeat-like/Quinoprotein amine dehydrogenase"/>
    <property type="match status" value="1"/>
</dbReference>
<keyword evidence="3" id="KW-1185">Reference proteome</keyword>
<evidence type="ECO:0000313" key="3">
    <source>
        <dbReference type="Proteomes" id="UP000236311"/>
    </source>
</evidence>
<dbReference type="OrthoDB" id="9771007at2"/>
<dbReference type="Proteomes" id="UP000236311">
    <property type="component" value="Unassembled WGS sequence"/>
</dbReference>